<feature type="compositionally biased region" description="Polar residues" evidence="1">
    <location>
        <begin position="23"/>
        <end position="34"/>
    </location>
</feature>
<evidence type="ECO:0000256" key="1">
    <source>
        <dbReference type="SAM" id="MobiDB-lite"/>
    </source>
</evidence>
<dbReference type="STRING" id="97359.A0A550C7N0"/>
<dbReference type="AlphaFoldDB" id="A0A550C7N0"/>
<dbReference type="Pfam" id="PF12937">
    <property type="entry name" value="F-box-like"/>
    <property type="match status" value="1"/>
</dbReference>
<keyword evidence="4" id="KW-1185">Reference proteome</keyword>
<dbReference type="Proteomes" id="UP000320762">
    <property type="component" value="Unassembled WGS sequence"/>
</dbReference>
<dbReference type="PROSITE" id="PS50181">
    <property type="entry name" value="FBOX"/>
    <property type="match status" value="1"/>
</dbReference>
<dbReference type="CDD" id="cd09917">
    <property type="entry name" value="F-box_SF"/>
    <property type="match status" value="1"/>
</dbReference>
<gene>
    <name evidence="3" type="ORF">BD626DRAFT_503595</name>
</gene>
<dbReference type="InterPro" id="IPR036047">
    <property type="entry name" value="F-box-like_dom_sf"/>
</dbReference>
<evidence type="ECO:0000313" key="3">
    <source>
        <dbReference type="EMBL" id="TRM60706.1"/>
    </source>
</evidence>
<organism evidence="3 4">
    <name type="scientific">Schizophyllum amplum</name>
    <dbReference type="NCBI Taxonomy" id="97359"/>
    <lineage>
        <taxon>Eukaryota</taxon>
        <taxon>Fungi</taxon>
        <taxon>Dikarya</taxon>
        <taxon>Basidiomycota</taxon>
        <taxon>Agaricomycotina</taxon>
        <taxon>Agaricomycetes</taxon>
        <taxon>Agaricomycetidae</taxon>
        <taxon>Agaricales</taxon>
        <taxon>Schizophyllaceae</taxon>
        <taxon>Schizophyllum</taxon>
    </lineage>
</organism>
<sequence length="652" mass="74421">MSSSDVDPMGRRASARLKRRASTDSPPESLSSTRSVKRCKAAYKNAREEGPLEDLPVELLYETFAYLHPIDLLNVAQTSRALKSVVMDQAFSSVWKASLATLHGRWNMPPAPEGRSQAEHANLLFGDTCIFCWTARSTVTAWSLNARFCRECASTGKDVLKIDFENITRKQPLILRLPDIGDLLNYGYDECEDIFYVLTKDLEVRNTEYLAVRRTAAVETWKTKCRALVGDRRNFASWCADVRTLELSARERKRSRLHYGRQSEIEDFLIDAGFKDDLYPFWHDLQYEHPLLDRVELLNEQGISDLQDELVEIFEPRQAQRLEHEHQRFLLRYYADMDARWKSYVNQLPPQDVHPPVCDVFLSLPYQQFAVDTPIHTGIWSMHLKLLFSRVPALVTRWRAEKDAELVDIMSKAFGRRSTVQELQLATTFFQCNASGKSLAEVSSVGYPRILVTPHASRAYIREDEPDEMVRSLQKTPWNWKGERVAFDEAAHSVARDVVALCGLEPDKATASDMEVRGAWLACTGCSKRGHPRVMQWYQAVRHARPGAGPSLLCKSGKPSFSVLDEAKVPRAVALRDRKWRVPGAPRGKSKNKRRDDTVNIISVRMMCAHCKDIVTSFDVATHMQHEHEILHVRLTDVVLPLDEADTGEYVM</sequence>
<evidence type="ECO:0000313" key="4">
    <source>
        <dbReference type="Proteomes" id="UP000320762"/>
    </source>
</evidence>
<dbReference type="SUPFAM" id="SSF81383">
    <property type="entry name" value="F-box domain"/>
    <property type="match status" value="1"/>
</dbReference>
<feature type="domain" description="F-box" evidence="2">
    <location>
        <begin position="49"/>
        <end position="98"/>
    </location>
</feature>
<evidence type="ECO:0000259" key="2">
    <source>
        <dbReference type="PROSITE" id="PS50181"/>
    </source>
</evidence>
<accession>A0A550C7N0</accession>
<dbReference type="OrthoDB" id="2873127at2759"/>
<protein>
    <recommendedName>
        <fullName evidence="2">F-box domain-containing protein</fullName>
    </recommendedName>
</protein>
<dbReference type="EMBL" id="VDMD01000020">
    <property type="protein sequence ID" value="TRM60706.1"/>
    <property type="molecule type" value="Genomic_DNA"/>
</dbReference>
<proteinExistence type="predicted"/>
<name>A0A550C7N0_9AGAR</name>
<reference evidence="3 4" key="1">
    <citation type="journal article" date="2019" name="New Phytol.">
        <title>Comparative genomics reveals unique wood-decay strategies and fruiting body development in the Schizophyllaceae.</title>
        <authorList>
            <person name="Almasi E."/>
            <person name="Sahu N."/>
            <person name="Krizsan K."/>
            <person name="Balint B."/>
            <person name="Kovacs G.M."/>
            <person name="Kiss B."/>
            <person name="Cseklye J."/>
            <person name="Drula E."/>
            <person name="Henrissat B."/>
            <person name="Nagy I."/>
            <person name="Chovatia M."/>
            <person name="Adam C."/>
            <person name="LaButti K."/>
            <person name="Lipzen A."/>
            <person name="Riley R."/>
            <person name="Grigoriev I.V."/>
            <person name="Nagy L.G."/>
        </authorList>
    </citation>
    <scope>NUCLEOTIDE SEQUENCE [LARGE SCALE GENOMIC DNA]</scope>
    <source>
        <strain evidence="3 4">NL-1724</strain>
    </source>
</reference>
<dbReference type="Gene3D" id="1.20.1280.50">
    <property type="match status" value="1"/>
</dbReference>
<comment type="caution">
    <text evidence="3">The sequence shown here is derived from an EMBL/GenBank/DDBJ whole genome shotgun (WGS) entry which is preliminary data.</text>
</comment>
<feature type="region of interest" description="Disordered" evidence="1">
    <location>
        <begin position="1"/>
        <end position="36"/>
    </location>
</feature>
<dbReference type="InterPro" id="IPR001810">
    <property type="entry name" value="F-box_dom"/>
</dbReference>